<accession>A0A1H9RPA7</accession>
<evidence type="ECO:0000313" key="3">
    <source>
        <dbReference type="Proteomes" id="UP000199019"/>
    </source>
</evidence>
<dbReference type="Proteomes" id="UP000199019">
    <property type="component" value="Unassembled WGS sequence"/>
</dbReference>
<dbReference type="EMBL" id="FOHB01000001">
    <property type="protein sequence ID" value="SER73719.1"/>
    <property type="molecule type" value="Genomic_DNA"/>
</dbReference>
<protein>
    <submittedName>
        <fullName evidence="2">Putative cell wall binding repeat 2</fullName>
    </submittedName>
</protein>
<dbReference type="PANTHER" id="PTHR30032:SF8">
    <property type="entry name" value="GERMINATION-SPECIFIC N-ACETYLMURAMOYL-L-ALANINE AMIDASE"/>
    <property type="match status" value="1"/>
</dbReference>
<feature type="signal peptide" evidence="1">
    <location>
        <begin position="1"/>
        <end position="27"/>
    </location>
</feature>
<evidence type="ECO:0000313" key="2">
    <source>
        <dbReference type="EMBL" id="SER73719.1"/>
    </source>
</evidence>
<evidence type="ECO:0000256" key="1">
    <source>
        <dbReference type="SAM" id="SignalP"/>
    </source>
</evidence>
<gene>
    <name evidence="2" type="ORF">SAMN05216199_1037</name>
</gene>
<sequence length="330" mass="33158">MYKKRAVAAAATTAIALLGAGVGAAVADTTPLSGTGNPRIAGANRYETAVKVSQASFKAPMDIVFIASGESFADALGAGPAAAASGAPILLVQKTKVPQVVLDELTRLKPKSIAVVGGTGAISQPVMDAIAKYAPADGTFRISGSNRYATAAEVASGFDPGIPAVFIASGENFADALGGGAAAAHEGGALLLTAKGKLPTETSQALKNLKPQQVAILGGTGAVSASVETAINAATGKKAFRFSGGDRYETAAWVANDVWGTSKKVFMSSGLSFPDALAATPAAHINDAPILLTKGTCTPLVTQEVKKDLAPTLSVYLGGKTVTYYGTKVC</sequence>
<dbReference type="RefSeq" id="WP_177180235.1">
    <property type="nucleotide sequence ID" value="NZ_FOHB01000001.1"/>
</dbReference>
<dbReference type="PANTHER" id="PTHR30032">
    <property type="entry name" value="N-ACETYLMURAMOYL-L-ALANINE AMIDASE-RELATED"/>
    <property type="match status" value="1"/>
</dbReference>
<dbReference type="InterPro" id="IPR007253">
    <property type="entry name" value="Cell_wall-bd_2"/>
</dbReference>
<dbReference type="STRING" id="587636.SAMN05216199_1037"/>
<dbReference type="AlphaFoldDB" id="A0A1H9RPA7"/>
<feature type="chain" id="PRO_5011446306" evidence="1">
    <location>
        <begin position="28"/>
        <end position="330"/>
    </location>
</feature>
<dbReference type="Pfam" id="PF04122">
    <property type="entry name" value="CW_binding_2"/>
    <property type="match status" value="3"/>
</dbReference>
<proteinExistence type="predicted"/>
<reference evidence="3" key="1">
    <citation type="submission" date="2016-10" db="EMBL/GenBank/DDBJ databases">
        <authorList>
            <person name="Varghese N."/>
            <person name="Submissions S."/>
        </authorList>
    </citation>
    <scope>NUCLEOTIDE SEQUENCE [LARGE SCALE GENOMIC DNA]</scope>
    <source>
        <strain evidence="3">CGMCC 1.6963</strain>
    </source>
</reference>
<dbReference type="InterPro" id="IPR051922">
    <property type="entry name" value="Bact_Sporulation_Assoc"/>
</dbReference>
<organism evidence="2 3">
    <name type="scientific">Pedococcus cremeus</name>
    <dbReference type="NCBI Taxonomy" id="587636"/>
    <lineage>
        <taxon>Bacteria</taxon>
        <taxon>Bacillati</taxon>
        <taxon>Actinomycetota</taxon>
        <taxon>Actinomycetes</taxon>
        <taxon>Micrococcales</taxon>
        <taxon>Intrasporangiaceae</taxon>
        <taxon>Pedococcus</taxon>
    </lineage>
</organism>
<dbReference type="Gene3D" id="3.40.50.12090">
    <property type="match status" value="2"/>
</dbReference>
<name>A0A1H9RPA7_9MICO</name>
<keyword evidence="3" id="KW-1185">Reference proteome</keyword>
<keyword evidence="1" id="KW-0732">Signal</keyword>